<dbReference type="InterPro" id="IPR001925">
    <property type="entry name" value="Porin_Euk"/>
</dbReference>
<keyword evidence="2" id="KW-1185">Reference proteome</keyword>
<dbReference type="GO" id="GO:0005741">
    <property type="term" value="C:mitochondrial outer membrane"/>
    <property type="evidence" value="ECO:0007669"/>
    <property type="project" value="InterPro"/>
</dbReference>
<dbReference type="InterPro" id="IPR023614">
    <property type="entry name" value="Porin_dom_sf"/>
</dbReference>
<reference evidence="1 2" key="1">
    <citation type="submission" date="2016-11" db="EMBL/GenBank/DDBJ databases">
        <title>The macronuclear genome of Stentor coeruleus: a giant cell with tiny introns.</title>
        <authorList>
            <person name="Slabodnick M."/>
            <person name="Ruby J.G."/>
            <person name="Reiff S.B."/>
            <person name="Swart E.C."/>
            <person name="Gosai S."/>
            <person name="Prabakaran S."/>
            <person name="Witkowska E."/>
            <person name="Larue G.E."/>
            <person name="Fisher S."/>
            <person name="Freeman R.M."/>
            <person name="Gunawardena J."/>
            <person name="Chu W."/>
            <person name="Stover N.A."/>
            <person name="Gregory B.D."/>
            <person name="Nowacki M."/>
            <person name="Derisi J."/>
            <person name="Roy S.W."/>
            <person name="Marshall W.F."/>
            <person name="Sood P."/>
        </authorList>
    </citation>
    <scope>NUCLEOTIDE SEQUENCE [LARGE SCALE GENOMIC DNA]</scope>
    <source>
        <strain evidence="1">WM001</strain>
    </source>
</reference>
<dbReference type="PANTHER" id="PTHR11743:SF70">
    <property type="entry name" value="GH26960P-RELATED"/>
    <property type="match status" value="1"/>
</dbReference>
<accession>A0A1R2ARR6</accession>
<dbReference type="InterPro" id="IPR027246">
    <property type="entry name" value="Porin_Euk/Tom40"/>
</dbReference>
<comment type="caution">
    <text evidence="1">The sequence shown here is derived from an EMBL/GenBank/DDBJ whole genome shotgun (WGS) entry which is preliminary data.</text>
</comment>
<evidence type="ECO:0000313" key="1">
    <source>
        <dbReference type="EMBL" id="OMJ67176.1"/>
    </source>
</evidence>
<dbReference type="Pfam" id="PF01459">
    <property type="entry name" value="Porin_3"/>
    <property type="match status" value="1"/>
</dbReference>
<dbReference type="AlphaFoldDB" id="A0A1R2ARR6"/>
<dbReference type="Proteomes" id="UP000187209">
    <property type="component" value="Unassembled WGS sequence"/>
</dbReference>
<dbReference type="Gene3D" id="2.40.160.10">
    <property type="entry name" value="Porin"/>
    <property type="match status" value="1"/>
</dbReference>
<dbReference type="EMBL" id="MPUH01001551">
    <property type="protein sequence ID" value="OMJ67176.1"/>
    <property type="molecule type" value="Genomic_DNA"/>
</dbReference>
<proteinExistence type="predicted"/>
<name>A0A1R2ARR6_9CILI</name>
<sequence length="302" mass="34271">MNKNKKQSLPGFSGVVGLEQDILNRYYCYKRFFNADLSFVNPKFEFFINGNYKIPSKIGSSSSLCINNDILNTSIDFSKTGIKGVNMNFRFPKHYIGPKSSNNLISEYIQSGLRIKLYPFTSNSINLSLAYSLQNVKGKIKANRSKIVANATFGSFNLGVGGKIQYNLDNFAVKNYECIGWYKEDDTRVAAQYEITPLKPLENTFNVYFMQKIFENVNFVANLKSIPQKKTDFWIGNEASFDDFLIMKGKASNNGIVALAFWAKILPRTKMNIALKVDLKNPGNSQFGLSFNFKSNQKIKIR</sequence>
<protein>
    <submittedName>
        <fullName evidence="1">Uncharacterized protein</fullName>
    </submittedName>
</protein>
<organism evidence="1 2">
    <name type="scientific">Stentor coeruleus</name>
    <dbReference type="NCBI Taxonomy" id="5963"/>
    <lineage>
        <taxon>Eukaryota</taxon>
        <taxon>Sar</taxon>
        <taxon>Alveolata</taxon>
        <taxon>Ciliophora</taxon>
        <taxon>Postciliodesmatophora</taxon>
        <taxon>Heterotrichea</taxon>
        <taxon>Heterotrichida</taxon>
        <taxon>Stentoridae</taxon>
        <taxon>Stentor</taxon>
    </lineage>
</organism>
<gene>
    <name evidence="1" type="ORF">SteCoe_35742</name>
</gene>
<dbReference type="PANTHER" id="PTHR11743">
    <property type="entry name" value="VOLTAGE-DEPENDENT ANION-SELECTIVE CHANNEL"/>
    <property type="match status" value="1"/>
</dbReference>
<evidence type="ECO:0000313" key="2">
    <source>
        <dbReference type="Proteomes" id="UP000187209"/>
    </source>
</evidence>
<dbReference type="GO" id="GO:0008308">
    <property type="term" value="F:voltage-gated monoatomic anion channel activity"/>
    <property type="evidence" value="ECO:0007669"/>
    <property type="project" value="InterPro"/>
</dbReference>